<feature type="signal peptide" evidence="8">
    <location>
        <begin position="1"/>
        <end position="23"/>
    </location>
</feature>
<dbReference type="Proteomes" id="UP000316092">
    <property type="component" value="Unassembled WGS sequence"/>
</dbReference>
<proteinExistence type="inferred from homology"/>
<keyword evidence="2 6" id="KW-0645">Protease</keyword>
<feature type="region of interest" description="Disordered" evidence="7">
    <location>
        <begin position="436"/>
        <end position="517"/>
    </location>
</feature>
<dbReference type="PANTHER" id="PTHR43806:SF11">
    <property type="entry name" value="CEREVISIN-RELATED"/>
    <property type="match status" value="1"/>
</dbReference>
<comment type="similarity">
    <text evidence="1 6">Belongs to the peptidase S8 family.</text>
</comment>
<dbReference type="PRINTS" id="PR00723">
    <property type="entry name" value="SUBTILISIN"/>
</dbReference>
<feature type="compositionally biased region" description="Basic and acidic residues" evidence="7">
    <location>
        <begin position="499"/>
        <end position="517"/>
    </location>
</feature>
<evidence type="ECO:0000256" key="5">
    <source>
        <dbReference type="PIRSR" id="PIRSR615500-1"/>
    </source>
</evidence>
<sequence>MQRRAALLLALSLSALTLNSAQAGRLSPKLQEKANRHDAATIGVLVRFKVDAQPGKKSAKELRKQLKNTLGKLGSANALLNKLLKTKGKGAELWLDHSVYLKMTPAQAQALAKLPMVEEVFENFQVTVPRASALSVAAAPAGTPWHLQAIGAPQAWAAGFRGQGIRIGHLDTGIDPSNPELTGKLLSFAEFGPDGEQISSEPHDSEQHGTHTAGLLVGKSVGVAPAAKLISALVLPKSQGTFAQVIAGMQWVIDPDGNPDTPDGANVVSMSLGLPGTYQEFVQPVRNMLEAGVIPVFAIGNFGPAAGSTGSPGNIPDVIGVGSVNQAGAVSSFSSRGPVTWTGAYSGTFIKPDIVAPGENITSSYPGQGYGSRSGTSQAAPIAAGAVAVLLSAKPGLGMAALKSALFQSASNKGSRNNTSGYGLINLPGALARLGVQVGSPPKPPAPVPVPVKPAPTPQPKPPVAAPTPTPKPPVAAPTPAPPADGKDKKPKGPKPPKGPKDPKDGKDHGKKGGKDH</sequence>
<evidence type="ECO:0000313" key="11">
    <source>
        <dbReference type="Proteomes" id="UP000316092"/>
    </source>
</evidence>
<evidence type="ECO:0000256" key="2">
    <source>
        <dbReference type="ARBA" id="ARBA00022670"/>
    </source>
</evidence>
<name>A0A553ULR0_9DEIO</name>
<keyword evidence="11" id="KW-1185">Reference proteome</keyword>
<evidence type="ECO:0000256" key="8">
    <source>
        <dbReference type="SAM" id="SignalP"/>
    </source>
</evidence>
<dbReference type="InterPro" id="IPR000209">
    <property type="entry name" value="Peptidase_S8/S53_dom"/>
</dbReference>
<evidence type="ECO:0000259" key="9">
    <source>
        <dbReference type="Pfam" id="PF00082"/>
    </source>
</evidence>
<evidence type="ECO:0000256" key="7">
    <source>
        <dbReference type="SAM" id="MobiDB-lite"/>
    </source>
</evidence>
<dbReference type="InterPro" id="IPR036852">
    <property type="entry name" value="Peptidase_S8/S53_dom_sf"/>
</dbReference>
<dbReference type="Gene3D" id="3.40.50.200">
    <property type="entry name" value="Peptidase S8/S53 domain"/>
    <property type="match status" value="1"/>
</dbReference>
<protein>
    <submittedName>
        <fullName evidence="10">S8 family serine peptidase</fullName>
    </submittedName>
</protein>
<organism evidence="10 11">
    <name type="scientific">Deinococcus detaillensis</name>
    <dbReference type="NCBI Taxonomy" id="2592048"/>
    <lineage>
        <taxon>Bacteria</taxon>
        <taxon>Thermotogati</taxon>
        <taxon>Deinococcota</taxon>
        <taxon>Deinococci</taxon>
        <taxon>Deinococcales</taxon>
        <taxon>Deinococcaceae</taxon>
        <taxon>Deinococcus</taxon>
    </lineage>
</organism>
<reference evidence="10 11" key="1">
    <citation type="submission" date="2019-07" db="EMBL/GenBank/DDBJ databases">
        <title>Deinococcus detaillus sp. nov., isolated from humus soil in Antarctica.</title>
        <authorList>
            <person name="Zhang K."/>
        </authorList>
    </citation>
    <scope>NUCLEOTIDE SEQUENCE [LARGE SCALE GENOMIC DNA]</scope>
    <source>
        <strain evidence="10 11">H1</strain>
    </source>
</reference>
<keyword evidence="3 6" id="KW-0378">Hydrolase</keyword>
<dbReference type="InterPro" id="IPR023828">
    <property type="entry name" value="Peptidase_S8_Ser-AS"/>
</dbReference>
<evidence type="ECO:0000256" key="6">
    <source>
        <dbReference type="PROSITE-ProRule" id="PRU01240"/>
    </source>
</evidence>
<keyword evidence="8" id="KW-0732">Signal</keyword>
<feature type="compositionally biased region" description="Pro residues" evidence="7">
    <location>
        <begin position="441"/>
        <end position="483"/>
    </location>
</feature>
<evidence type="ECO:0000256" key="4">
    <source>
        <dbReference type="ARBA" id="ARBA00022825"/>
    </source>
</evidence>
<dbReference type="AlphaFoldDB" id="A0A553ULR0"/>
<dbReference type="PROSITE" id="PS51892">
    <property type="entry name" value="SUBTILASE"/>
    <property type="match status" value="1"/>
</dbReference>
<dbReference type="PROSITE" id="PS00138">
    <property type="entry name" value="SUBTILASE_SER"/>
    <property type="match status" value="1"/>
</dbReference>
<keyword evidence="4 6" id="KW-0720">Serine protease</keyword>
<dbReference type="PANTHER" id="PTHR43806">
    <property type="entry name" value="PEPTIDASE S8"/>
    <property type="match status" value="1"/>
</dbReference>
<dbReference type="Pfam" id="PF00082">
    <property type="entry name" value="Peptidase_S8"/>
    <property type="match status" value="1"/>
</dbReference>
<feature type="active site" description="Charge relay system" evidence="5 6">
    <location>
        <position position="208"/>
    </location>
</feature>
<feature type="chain" id="PRO_5021971508" evidence="8">
    <location>
        <begin position="24"/>
        <end position="517"/>
    </location>
</feature>
<dbReference type="GO" id="GO:0006508">
    <property type="term" value="P:proteolysis"/>
    <property type="evidence" value="ECO:0007669"/>
    <property type="project" value="UniProtKB-KW"/>
</dbReference>
<feature type="active site" description="Charge relay system" evidence="5 6">
    <location>
        <position position="377"/>
    </location>
</feature>
<evidence type="ECO:0000256" key="1">
    <source>
        <dbReference type="ARBA" id="ARBA00011073"/>
    </source>
</evidence>
<dbReference type="GO" id="GO:0004252">
    <property type="term" value="F:serine-type endopeptidase activity"/>
    <property type="evidence" value="ECO:0007669"/>
    <property type="project" value="UniProtKB-UniRule"/>
</dbReference>
<dbReference type="OrthoDB" id="9798386at2"/>
<evidence type="ECO:0000313" key="10">
    <source>
        <dbReference type="EMBL" id="TSA81134.1"/>
    </source>
</evidence>
<dbReference type="InterPro" id="IPR050131">
    <property type="entry name" value="Peptidase_S8_subtilisin-like"/>
</dbReference>
<accession>A0A553ULR0</accession>
<dbReference type="EMBL" id="VKDB01000024">
    <property type="protein sequence ID" value="TSA81134.1"/>
    <property type="molecule type" value="Genomic_DNA"/>
</dbReference>
<dbReference type="SUPFAM" id="SSF52743">
    <property type="entry name" value="Subtilisin-like"/>
    <property type="match status" value="1"/>
</dbReference>
<feature type="active site" description="Charge relay system" evidence="5 6">
    <location>
        <position position="171"/>
    </location>
</feature>
<feature type="domain" description="Peptidase S8/S53" evidence="9">
    <location>
        <begin position="162"/>
        <end position="423"/>
    </location>
</feature>
<evidence type="ECO:0000256" key="3">
    <source>
        <dbReference type="ARBA" id="ARBA00022801"/>
    </source>
</evidence>
<dbReference type="InterPro" id="IPR015500">
    <property type="entry name" value="Peptidase_S8_subtilisin-rel"/>
</dbReference>
<comment type="caution">
    <text evidence="10">The sequence shown here is derived from an EMBL/GenBank/DDBJ whole genome shotgun (WGS) entry which is preliminary data.</text>
</comment>
<dbReference type="RefSeq" id="WP_143721707.1">
    <property type="nucleotide sequence ID" value="NZ_VKDB01000024.1"/>
</dbReference>
<gene>
    <name evidence="10" type="ORF">FNU79_15465</name>
</gene>